<gene>
    <name evidence="1" type="ORF">AVL57_00335</name>
</gene>
<proteinExistence type="predicted"/>
<dbReference type="Proteomes" id="UP000056750">
    <property type="component" value="Plasmid pASTE61-200"/>
</dbReference>
<dbReference type="RefSeq" id="WP_061093669.1">
    <property type="nucleotide sequence ID" value="NZ_CP013927.1"/>
</dbReference>
<accession>A0ABN4LTC3</accession>
<evidence type="ECO:0000313" key="1">
    <source>
        <dbReference type="EMBL" id="AMJ76628.1"/>
    </source>
</evidence>
<name>A0ABN4LTC3_9ALTE</name>
<dbReference type="EMBL" id="CP013927">
    <property type="protein sequence ID" value="AMJ76628.1"/>
    <property type="molecule type" value="Genomic_DNA"/>
</dbReference>
<organism evidence="1 2">
    <name type="scientific">Alteromonas stellipolaris</name>
    <dbReference type="NCBI Taxonomy" id="233316"/>
    <lineage>
        <taxon>Bacteria</taxon>
        <taxon>Pseudomonadati</taxon>
        <taxon>Pseudomonadota</taxon>
        <taxon>Gammaproteobacteria</taxon>
        <taxon>Alteromonadales</taxon>
        <taxon>Alteromonadaceae</taxon>
        <taxon>Alteromonas/Salinimonas group</taxon>
        <taxon>Alteromonas</taxon>
    </lineage>
</organism>
<protein>
    <submittedName>
        <fullName evidence="1">Uncharacterized protein</fullName>
    </submittedName>
</protein>
<sequence length="161" mass="18260">MSSTLRIDQESIDKYWSSREDARGFVDYLIEREHWTLDHNVNIAAEVELWASQLLRQDEAYLFSEDGLRQSMVVLAFITSEKVFPILHGIGETYPTFIAALTNFAAGKADDPKLGRMAFIFLDRLRVANQQATLNQALGVDRLALVQHALKQTLEKYGNIG</sequence>
<dbReference type="Pfam" id="PF23130">
    <property type="entry name" value="IcmW"/>
    <property type="match status" value="1"/>
</dbReference>
<reference evidence="1 2" key="1">
    <citation type="submission" date="2015-12" db="EMBL/GenBank/DDBJ databases">
        <title>Intraspecies pangenome expansion in the marine bacterium Alteromonas.</title>
        <authorList>
            <person name="Lopez-Perez M."/>
            <person name="Rodriguez-Valera F."/>
        </authorList>
    </citation>
    <scope>NUCLEOTIDE SEQUENCE [LARGE SCALE GENOMIC DNA]</scope>
    <source>
        <strain evidence="1 2">LMG 21861</strain>
        <plasmid evidence="1 2">pASTE61-200</plasmid>
    </source>
</reference>
<keyword evidence="2" id="KW-1185">Reference proteome</keyword>
<evidence type="ECO:0000313" key="2">
    <source>
        <dbReference type="Proteomes" id="UP000056750"/>
    </source>
</evidence>
<geneLocation type="plasmid" evidence="1 2">
    <name>pASTE61-200</name>
</geneLocation>
<keyword evidence="1" id="KW-0614">Plasmid</keyword>
<dbReference type="InterPro" id="IPR057079">
    <property type="entry name" value="IcmW-like"/>
</dbReference>